<organism evidence="2 3">
    <name type="scientific">Labrys wisconsinensis</name>
    <dbReference type="NCBI Taxonomy" id="425677"/>
    <lineage>
        <taxon>Bacteria</taxon>
        <taxon>Pseudomonadati</taxon>
        <taxon>Pseudomonadota</taxon>
        <taxon>Alphaproteobacteria</taxon>
        <taxon>Hyphomicrobiales</taxon>
        <taxon>Xanthobacteraceae</taxon>
        <taxon>Labrys</taxon>
    </lineage>
</organism>
<reference evidence="2 3" key="1">
    <citation type="submission" date="2023-07" db="EMBL/GenBank/DDBJ databases">
        <title>Genomic Encyclopedia of Type Strains, Phase IV (KMG-IV): sequencing the most valuable type-strain genomes for metagenomic binning, comparative biology and taxonomic classification.</title>
        <authorList>
            <person name="Goeker M."/>
        </authorList>
    </citation>
    <scope>NUCLEOTIDE SEQUENCE [LARGE SCALE GENOMIC DNA]</scope>
    <source>
        <strain evidence="2 3">DSM 19619</strain>
    </source>
</reference>
<feature type="chain" id="PRO_5046824442" description="Lipoprotein" evidence="1">
    <location>
        <begin position="29"/>
        <end position="127"/>
    </location>
</feature>
<proteinExistence type="predicted"/>
<dbReference type="PROSITE" id="PS51257">
    <property type="entry name" value="PROKAR_LIPOPROTEIN"/>
    <property type="match status" value="1"/>
</dbReference>
<protein>
    <recommendedName>
        <fullName evidence="4">Lipoprotein</fullName>
    </recommendedName>
</protein>
<keyword evidence="3" id="KW-1185">Reference proteome</keyword>
<comment type="caution">
    <text evidence="2">The sequence shown here is derived from an EMBL/GenBank/DDBJ whole genome shotgun (WGS) entry which is preliminary data.</text>
</comment>
<evidence type="ECO:0008006" key="4">
    <source>
        <dbReference type="Google" id="ProtNLM"/>
    </source>
</evidence>
<evidence type="ECO:0000256" key="1">
    <source>
        <dbReference type="SAM" id="SignalP"/>
    </source>
</evidence>
<dbReference type="EMBL" id="JAUSVX010000015">
    <property type="protein sequence ID" value="MDQ0473175.1"/>
    <property type="molecule type" value="Genomic_DNA"/>
</dbReference>
<dbReference type="Proteomes" id="UP001242480">
    <property type="component" value="Unassembled WGS sequence"/>
</dbReference>
<accession>A0ABU0JHU5</accession>
<keyword evidence="1" id="KW-0732">Signal</keyword>
<gene>
    <name evidence="2" type="ORF">QO011_006209</name>
</gene>
<feature type="signal peptide" evidence="1">
    <location>
        <begin position="1"/>
        <end position="28"/>
    </location>
</feature>
<dbReference type="RefSeq" id="WP_307281079.1">
    <property type="nucleotide sequence ID" value="NZ_JAUSVX010000015.1"/>
</dbReference>
<sequence>MRRPFLAGLAGAALAVIGLGCNPADALAARLGREETALHAAERVIARHHLLTAGELRCSTLVYRDDSPAGRADVGVLERHGDGCPGDPATQPRRFDLEIDLRTGVARWDNTPDLEMHPVPATARPRS</sequence>
<evidence type="ECO:0000313" key="2">
    <source>
        <dbReference type="EMBL" id="MDQ0473175.1"/>
    </source>
</evidence>
<evidence type="ECO:0000313" key="3">
    <source>
        <dbReference type="Proteomes" id="UP001242480"/>
    </source>
</evidence>
<name>A0ABU0JHU5_9HYPH</name>